<evidence type="ECO:0000259" key="7">
    <source>
        <dbReference type="Pfam" id="PF02911"/>
    </source>
</evidence>
<dbReference type="CDD" id="cd08646">
    <property type="entry name" value="FMT_core_Met-tRNA-FMT_N"/>
    <property type="match status" value="1"/>
</dbReference>
<dbReference type="eggNOG" id="COG0223">
    <property type="taxonomic scope" value="Bacteria"/>
</dbReference>
<reference evidence="8 9" key="1">
    <citation type="submission" date="2014-07" db="EMBL/GenBank/DDBJ databases">
        <authorList>
            <person name="McCorrison J."/>
            <person name="Sanka R."/>
            <person name="Torralba M."/>
            <person name="Gillis M."/>
            <person name="Haft D.H."/>
            <person name="Methe B."/>
            <person name="Sutton G."/>
            <person name="Nelson K.E."/>
        </authorList>
    </citation>
    <scope>NUCLEOTIDE SEQUENCE [LARGE SCALE GENOMIC DNA]</scope>
    <source>
        <strain evidence="8 9">DNF00314</strain>
    </source>
</reference>
<dbReference type="Gene3D" id="3.40.50.12230">
    <property type="match status" value="1"/>
</dbReference>
<dbReference type="SUPFAM" id="SSF53328">
    <property type="entry name" value="Formyltransferase"/>
    <property type="match status" value="1"/>
</dbReference>
<evidence type="ECO:0000256" key="2">
    <source>
        <dbReference type="ARBA" id="ARBA00012261"/>
    </source>
</evidence>
<dbReference type="RefSeq" id="WP_028256925.1">
    <property type="nucleotide sequence ID" value="NZ_JRNT01000005.1"/>
</dbReference>
<dbReference type="InterPro" id="IPR036477">
    <property type="entry name" value="Formyl_transf_N_sf"/>
</dbReference>
<dbReference type="InterPro" id="IPR011034">
    <property type="entry name" value="Formyl_transferase-like_C_sf"/>
</dbReference>
<evidence type="ECO:0000256" key="3">
    <source>
        <dbReference type="ARBA" id="ARBA00022679"/>
    </source>
</evidence>
<comment type="caution">
    <text evidence="8">The sequence shown here is derived from an EMBL/GenBank/DDBJ whole genome shotgun (WGS) entry which is preliminary data.</text>
</comment>
<dbReference type="SUPFAM" id="SSF50486">
    <property type="entry name" value="FMT C-terminal domain-like"/>
    <property type="match status" value="1"/>
</dbReference>
<proteinExistence type="inferred from homology"/>
<dbReference type="InterPro" id="IPR005793">
    <property type="entry name" value="Formyl_trans_C"/>
</dbReference>
<comment type="similarity">
    <text evidence="1 5">Belongs to the Fmt family.</text>
</comment>
<feature type="binding site" evidence="5">
    <location>
        <begin position="112"/>
        <end position="115"/>
    </location>
    <ligand>
        <name>(6S)-5,6,7,8-tetrahydrofolate</name>
        <dbReference type="ChEBI" id="CHEBI:57453"/>
    </ligand>
</feature>
<comment type="catalytic activity">
    <reaction evidence="5">
        <text>L-methionyl-tRNA(fMet) + (6R)-10-formyltetrahydrofolate = N-formyl-L-methionyl-tRNA(fMet) + (6S)-5,6,7,8-tetrahydrofolate + H(+)</text>
        <dbReference type="Rhea" id="RHEA:24380"/>
        <dbReference type="Rhea" id="RHEA-COMP:9952"/>
        <dbReference type="Rhea" id="RHEA-COMP:9953"/>
        <dbReference type="ChEBI" id="CHEBI:15378"/>
        <dbReference type="ChEBI" id="CHEBI:57453"/>
        <dbReference type="ChEBI" id="CHEBI:78530"/>
        <dbReference type="ChEBI" id="CHEBI:78844"/>
        <dbReference type="ChEBI" id="CHEBI:195366"/>
        <dbReference type="EC" id="2.1.2.9"/>
    </reaction>
</comment>
<protein>
    <recommendedName>
        <fullName evidence="2 5">Methionyl-tRNA formyltransferase</fullName>
        <ecNumber evidence="2 5">2.1.2.9</ecNumber>
    </recommendedName>
</protein>
<evidence type="ECO:0000256" key="4">
    <source>
        <dbReference type="ARBA" id="ARBA00022917"/>
    </source>
</evidence>
<name>A0A096AMA6_9FIRM</name>
<dbReference type="InterPro" id="IPR044135">
    <property type="entry name" value="Met-tRNA-FMT_C"/>
</dbReference>
<evidence type="ECO:0000256" key="1">
    <source>
        <dbReference type="ARBA" id="ARBA00010699"/>
    </source>
</evidence>
<dbReference type="NCBIfam" id="TIGR00460">
    <property type="entry name" value="fmt"/>
    <property type="match status" value="1"/>
</dbReference>
<keyword evidence="9" id="KW-1185">Reference proteome</keyword>
<dbReference type="InterPro" id="IPR041711">
    <property type="entry name" value="Met-tRNA-FMT_N"/>
</dbReference>
<organism evidence="8 9">
    <name type="scientific">Veillonella montpellierensis DNF00314</name>
    <dbReference type="NCBI Taxonomy" id="1401067"/>
    <lineage>
        <taxon>Bacteria</taxon>
        <taxon>Bacillati</taxon>
        <taxon>Bacillota</taxon>
        <taxon>Negativicutes</taxon>
        <taxon>Veillonellales</taxon>
        <taxon>Veillonellaceae</taxon>
        <taxon>Veillonella</taxon>
    </lineage>
</organism>
<comment type="function">
    <text evidence="5">Attaches a formyl group to the free amino group of methionyl-tRNA(fMet). The formyl group appears to play a dual role in the initiator identity of N-formylmethionyl-tRNA by promoting its recognition by IF2 and preventing the misappropriation of this tRNA by the elongation apparatus.</text>
</comment>
<dbReference type="Pfam" id="PF00551">
    <property type="entry name" value="Formyl_trans_N"/>
    <property type="match status" value="1"/>
</dbReference>
<dbReference type="InterPro" id="IPR005794">
    <property type="entry name" value="Fmt"/>
</dbReference>
<dbReference type="EMBL" id="JRNT01000005">
    <property type="protein sequence ID" value="KGF48228.1"/>
    <property type="molecule type" value="Genomic_DNA"/>
</dbReference>
<evidence type="ECO:0000256" key="5">
    <source>
        <dbReference type="HAMAP-Rule" id="MF_00182"/>
    </source>
</evidence>
<evidence type="ECO:0000313" key="8">
    <source>
        <dbReference type="EMBL" id="KGF48228.1"/>
    </source>
</evidence>
<gene>
    <name evidence="5" type="primary">fmt</name>
    <name evidence="8" type="ORF">HMPREF0872_01150</name>
</gene>
<dbReference type="PANTHER" id="PTHR11138">
    <property type="entry name" value="METHIONYL-TRNA FORMYLTRANSFERASE"/>
    <property type="match status" value="1"/>
</dbReference>
<dbReference type="GO" id="GO:0005829">
    <property type="term" value="C:cytosol"/>
    <property type="evidence" value="ECO:0007669"/>
    <property type="project" value="TreeGrafter"/>
</dbReference>
<dbReference type="CDD" id="cd08704">
    <property type="entry name" value="Met_tRNA_FMT_C"/>
    <property type="match status" value="1"/>
</dbReference>
<evidence type="ECO:0000259" key="6">
    <source>
        <dbReference type="Pfam" id="PF00551"/>
    </source>
</evidence>
<feature type="domain" description="Formyl transferase C-terminal" evidence="7">
    <location>
        <begin position="206"/>
        <end position="304"/>
    </location>
</feature>
<dbReference type="AlphaFoldDB" id="A0A096AMA6"/>
<keyword evidence="4 5" id="KW-0648">Protein biosynthesis</keyword>
<dbReference type="Proteomes" id="UP000029628">
    <property type="component" value="Unassembled WGS sequence"/>
</dbReference>
<dbReference type="HAMAP" id="MF_00182">
    <property type="entry name" value="Formyl_trans"/>
    <property type="match status" value="1"/>
</dbReference>
<dbReference type="EC" id="2.1.2.9" evidence="2 5"/>
<evidence type="ECO:0000313" key="9">
    <source>
        <dbReference type="Proteomes" id="UP000029628"/>
    </source>
</evidence>
<dbReference type="Pfam" id="PF02911">
    <property type="entry name" value="Formyl_trans_C"/>
    <property type="match status" value="1"/>
</dbReference>
<dbReference type="PANTHER" id="PTHR11138:SF5">
    <property type="entry name" value="METHIONYL-TRNA FORMYLTRANSFERASE, MITOCHONDRIAL"/>
    <property type="match status" value="1"/>
</dbReference>
<accession>A0A096AMA6</accession>
<feature type="domain" description="Formyl transferase N-terminal" evidence="6">
    <location>
        <begin position="5"/>
        <end position="178"/>
    </location>
</feature>
<dbReference type="FunFam" id="3.40.50.12230:FF:000001">
    <property type="entry name" value="Methionyl-tRNA formyltransferase"/>
    <property type="match status" value="1"/>
</dbReference>
<dbReference type="GO" id="GO:0004479">
    <property type="term" value="F:methionyl-tRNA formyltransferase activity"/>
    <property type="evidence" value="ECO:0007669"/>
    <property type="project" value="UniProtKB-UniRule"/>
</dbReference>
<keyword evidence="3 5" id="KW-0808">Transferase</keyword>
<sequence>MSPLKIVYMGTPSFAVPTLQALIEEGHEIVGVFCQPDKQSGRGKKIQKPPVKEVALSHNLSVYQPVTLRDSKTEELLKSLAPDLIVVVAYGKILPPWLIALPKYGCINVHASILPSYRGPAPIHWAILNGDTETGVTIMKMDNGLDTGDILYIHRVMIDEKETTGELFHKLSILGGSCINKVISDYVGGKLIPTPQDHDKATFTNKITKDMGRISWKDSARNIVNRIRALNPAPGCYSFINGKRLKIWEATISDMPTTMEKPGTILAVTKRSFVVLTGAGTIEITMVQPENKKAVNAGDYCRGYQISKGLQFEE</sequence>
<dbReference type="InterPro" id="IPR002376">
    <property type="entry name" value="Formyl_transf_N"/>
</dbReference>